<feature type="compositionally biased region" description="Basic and acidic residues" evidence="13">
    <location>
        <begin position="611"/>
        <end position="623"/>
    </location>
</feature>
<dbReference type="InterPro" id="IPR008984">
    <property type="entry name" value="SMAD_FHA_dom_sf"/>
</dbReference>
<evidence type="ECO:0000256" key="5">
    <source>
        <dbReference type="ARBA" id="ARBA00022701"/>
    </source>
</evidence>
<protein>
    <recommendedName>
        <fullName evidence="2">Kinesin-like protein unc-104</fullName>
    </recommendedName>
</protein>
<dbReference type="InterPro" id="IPR019821">
    <property type="entry name" value="Kinesin_motor_CS"/>
</dbReference>
<organism evidence="16 17">
    <name type="scientific">Kockovaella imperatae</name>
    <dbReference type="NCBI Taxonomy" id="4999"/>
    <lineage>
        <taxon>Eukaryota</taxon>
        <taxon>Fungi</taxon>
        <taxon>Dikarya</taxon>
        <taxon>Basidiomycota</taxon>
        <taxon>Agaricomycotina</taxon>
        <taxon>Tremellomycetes</taxon>
        <taxon>Tremellales</taxon>
        <taxon>Cuniculitremaceae</taxon>
        <taxon>Kockovaella</taxon>
    </lineage>
</organism>
<keyword evidence="17" id="KW-1185">Reference proteome</keyword>
<evidence type="ECO:0000256" key="7">
    <source>
        <dbReference type="ARBA" id="ARBA00022840"/>
    </source>
</evidence>
<evidence type="ECO:0000256" key="10">
    <source>
        <dbReference type="ARBA" id="ARBA00023212"/>
    </source>
</evidence>
<sequence length="1552" mass="172487">MSGGNIKVVVRCRPLNARELARGSKGLIKMDGNQTTLEPPETSGSSAKAISKKPMSFSFDKSYWSAGPRDEPGYASQQTLYDDLGVELLDHSFEGFNTCIFAYGQTGSGKSYSMMGYGTDKGIIPLTTSELFRRVDELSSKDPNLQYTVEVSYIEIYNEKVRDLLNPKNKGNLRVREHPSLGPYVEDLSRLVVEDYGQMMTLMDEGNKARTVASTNMNETSSRSHAVFTVILTQKRHDADTNMTGEKVSKISLVDLAGSERQASTGATGTRLREGANINKSLTTLGKVIAALAQASSPEPGKAKKKKDDFVPYRDSVLTWLLKESLGGNSKTAMIAAISPADYEETLSTLRYADAAKRIKTHAVVNEDPNAKLIRDLKEELEMLRSKVAQSGGVGESTFDSSIPPDRQIVTYQTKDGEIRRVTKLELQDQLEASEKLMQNLNLTWEQKMAQTQAIHVEREKALEEMGITVDKNVVGVSAPQKHPSLVNLNEDPLMSECLIYQIKPGITTAGSLDEDDAQIKLTGAHILPKHCVFVNTDGVVTVQAMDDARMFVNGKRVAPDSPVKLLNGFRVILGDFHVFRFNDPEAVRAHRQKLRGSASIGDLGSLEGSPHFRPESPSRPDGEMMDWTAARREVADIEKLGDQDLEKLFDDIVKVRTQRKRPESRRDVSNVDFASEDSPGDNPWATVNATTITSSSLGTPVHLEGDRYDQAHVDIQSEASTEQPVPRWVAALDQGVADAQLESAHLTKQLKSLAQELRKSRAQAVTAKVFDQTTIEPANWSSRELRLVQGAVAKWKTFRTFTIAEEILTRAVDLKEANIIAHEMDKKVSYNFVVVDGRSASPSSSLDSLNGIMEFEDLANAFTPTPGPCVAIKVLDKEANAVYTWDMKRFDQQIAKMRHVLALKEKPGYSIHFKVDSPFTDNPPPSYSYIGAAKASLSLLAHQLSSTVTIPILCPYTMEAVGSCRVDIQCNLPSRSGVMTPENLDDSFITPLRVGEKFSFAIAIDTVKAISSADFSCIHAQLRLSSIVGPSVESEDTYTSQLVDLGKFSSTHLSLRRTITIVATSEIIEYLTTSWMSIEFFARVRPEFLTRLERFDRTREAVTTTSVSAPGTPVRPGETRPSMRRCETDFIGPEQHDILVTVALSELSSEGTYEIVEVVDDVFQLRQGVQRRLTLGLTHSSGKTLPWTKILHLSTSDIRTVSKGTISSVSRPGVECRMTAQEVRLLPDGISRMSASGQWDSAAHHSLQLDRRTSSQQHLLVRLTILVDIETVFEPAVFSLDLPMKILARDARRSNLLAFFSSSRSFTSLTFTFALDLQPPIAKSAADLWRLDTAKKHVRGQEALGDWKPRSLSLLNDFERLKRVETSLGNVQVTKAVLEKWGEMESLKVDDEPALLGKCVDLWKKAVYQRIVVDVSKRTEEEVAMTRKLRKLLPDLEPKLVPTVKLQPRLTEEIKSGTLMILRNSQVNSWEKMWFSLKRPYLLVQPSPNERETQIIKLTNAYVIASPDVEKLLGRRFAFTIFTPSNSYVLQAPSARDLQDWMTVISATIEP</sequence>
<feature type="region of interest" description="Disordered" evidence="13">
    <location>
        <begin position="1104"/>
        <end position="1124"/>
    </location>
</feature>
<keyword evidence="3" id="KW-0813">Transport</keyword>
<keyword evidence="8 12" id="KW-0175">Coiled coil</keyword>
<evidence type="ECO:0000256" key="2">
    <source>
        <dbReference type="ARBA" id="ARBA00020751"/>
    </source>
</evidence>
<feature type="compositionally biased region" description="Polar residues" evidence="13">
    <location>
        <begin position="32"/>
        <end position="48"/>
    </location>
</feature>
<dbReference type="InParanoid" id="A0A1Y1UTQ8"/>
<dbReference type="Pfam" id="PF12473">
    <property type="entry name" value="DUF3694"/>
    <property type="match status" value="1"/>
</dbReference>
<dbReference type="PRINTS" id="PR00380">
    <property type="entry name" value="KINESINHEAVY"/>
</dbReference>
<reference evidence="16 17" key="1">
    <citation type="submission" date="2017-03" db="EMBL/GenBank/DDBJ databases">
        <title>Widespread Adenine N6-methylation of Active Genes in Fungi.</title>
        <authorList>
            <consortium name="DOE Joint Genome Institute"/>
            <person name="Mondo S.J."/>
            <person name="Dannebaum R.O."/>
            <person name="Kuo R.C."/>
            <person name="Louie K.B."/>
            <person name="Bewick A.J."/>
            <person name="Labutti K."/>
            <person name="Haridas S."/>
            <person name="Kuo A."/>
            <person name="Salamov A."/>
            <person name="Ahrendt S.R."/>
            <person name="Lau R."/>
            <person name="Bowen B.P."/>
            <person name="Lipzen A."/>
            <person name="Sullivan W."/>
            <person name="Andreopoulos W.B."/>
            <person name="Clum A."/>
            <person name="Lindquist E."/>
            <person name="Daum C."/>
            <person name="Northen T.R."/>
            <person name="Ramamoorthy G."/>
            <person name="Schmitz R.J."/>
            <person name="Gryganskyi A."/>
            <person name="Culley D."/>
            <person name="Magnuson J."/>
            <person name="James T.Y."/>
            <person name="O'Malley M.A."/>
            <person name="Stajich J.E."/>
            <person name="Spatafora J.W."/>
            <person name="Visel A."/>
            <person name="Grigoriev I.V."/>
        </authorList>
    </citation>
    <scope>NUCLEOTIDE SEQUENCE [LARGE SCALE GENOMIC DNA]</scope>
    <source>
        <strain evidence="16 17">NRRL Y-17943</strain>
    </source>
</reference>
<dbReference type="EMBL" id="NBSH01000001">
    <property type="protein sequence ID" value="ORX40997.1"/>
    <property type="molecule type" value="Genomic_DNA"/>
</dbReference>
<dbReference type="PANTHER" id="PTHR47117:SF10">
    <property type="entry name" value="KINESIN-LIKE PROTEIN KIF1B"/>
    <property type="match status" value="1"/>
</dbReference>
<keyword evidence="9 11" id="KW-0505">Motor protein</keyword>
<dbReference type="Pfam" id="PF00498">
    <property type="entry name" value="FHA"/>
    <property type="match status" value="1"/>
</dbReference>
<dbReference type="Proteomes" id="UP000193218">
    <property type="component" value="Unassembled WGS sequence"/>
</dbReference>
<dbReference type="InterPro" id="IPR001849">
    <property type="entry name" value="PH_domain"/>
</dbReference>
<dbReference type="Pfam" id="PF00169">
    <property type="entry name" value="PH"/>
    <property type="match status" value="1"/>
</dbReference>
<dbReference type="InterPro" id="IPR036961">
    <property type="entry name" value="Kinesin_motor_dom_sf"/>
</dbReference>
<keyword evidence="4" id="KW-0963">Cytoplasm</keyword>
<comment type="subcellular location">
    <subcellularLocation>
        <location evidence="1">Cytoplasm</location>
        <location evidence="1">Cytoskeleton</location>
    </subcellularLocation>
</comment>
<feature type="region of interest" description="Disordered" evidence="13">
    <location>
        <begin position="28"/>
        <end position="49"/>
    </location>
</feature>
<dbReference type="GO" id="GO:0005874">
    <property type="term" value="C:microtubule"/>
    <property type="evidence" value="ECO:0007669"/>
    <property type="project" value="UniProtKB-KW"/>
</dbReference>
<feature type="coiled-coil region" evidence="12">
    <location>
        <begin position="737"/>
        <end position="764"/>
    </location>
</feature>
<dbReference type="RefSeq" id="XP_021874676.1">
    <property type="nucleotide sequence ID" value="XM_022014447.1"/>
</dbReference>
<accession>A0A1Y1UTQ8</accession>
<dbReference type="Gene3D" id="3.40.850.10">
    <property type="entry name" value="Kinesin motor domain"/>
    <property type="match status" value="1"/>
</dbReference>
<evidence type="ECO:0000256" key="1">
    <source>
        <dbReference type="ARBA" id="ARBA00004245"/>
    </source>
</evidence>
<dbReference type="STRING" id="4999.A0A1Y1UTQ8"/>
<feature type="domain" description="Kinesin motor" evidence="15">
    <location>
        <begin position="5"/>
        <end position="359"/>
    </location>
</feature>
<dbReference type="GO" id="GO:0008017">
    <property type="term" value="F:microtubule binding"/>
    <property type="evidence" value="ECO:0007669"/>
    <property type="project" value="InterPro"/>
</dbReference>
<evidence type="ECO:0000313" key="17">
    <source>
        <dbReference type="Proteomes" id="UP000193218"/>
    </source>
</evidence>
<evidence type="ECO:0000256" key="4">
    <source>
        <dbReference type="ARBA" id="ARBA00022490"/>
    </source>
</evidence>
<dbReference type="CDD" id="cd22705">
    <property type="entry name" value="FHA_KIF1"/>
    <property type="match status" value="1"/>
</dbReference>
<evidence type="ECO:0000256" key="6">
    <source>
        <dbReference type="ARBA" id="ARBA00022741"/>
    </source>
</evidence>
<dbReference type="PROSITE" id="PS00411">
    <property type="entry name" value="KINESIN_MOTOR_1"/>
    <property type="match status" value="1"/>
</dbReference>
<gene>
    <name evidence="16" type="ORF">BD324DRAFT_612823</name>
</gene>
<dbReference type="InterPro" id="IPR032405">
    <property type="entry name" value="Kinesin_assoc"/>
</dbReference>
<feature type="binding site" evidence="11">
    <location>
        <begin position="104"/>
        <end position="111"/>
    </location>
    <ligand>
        <name>ATP</name>
        <dbReference type="ChEBI" id="CHEBI:30616"/>
    </ligand>
</feature>
<evidence type="ECO:0000256" key="12">
    <source>
        <dbReference type="SAM" id="Coils"/>
    </source>
</evidence>
<dbReference type="Pfam" id="PF00225">
    <property type="entry name" value="Kinesin"/>
    <property type="match status" value="1"/>
</dbReference>
<evidence type="ECO:0000256" key="8">
    <source>
        <dbReference type="ARBA" id="ARBA00023054"/>
    </source>
</evidence>
<comment type="caution">
    <text evidence="16">The sequence shown here is derived from an EMBL/GenBank/DDBJ whole genome shotgun (WGS) entry which is preliminary data.</text>
</comment>
<dbReference type="GO" id="GO:0008574">
    <property type="term" value="F:plus-end-directed microtubule motor activity"/>
    <property type="evidence" value="ECO:0007669"/>
    <property type="project" value="UniProtKB-ARBA"/>
</dbReference>
<dbReference type="SMART" id="SM00129">
    <property type="entry name" value="KISc"/>
    <property type="match status" value="1"/>
</dbReference>
<dbReference type="CDD" id="cd01365">
    <property type="entry name" value="KISc_KIF1A_KIF1B"/>
    <property type="match status" value="1"/>
</dbReference>
<keyword evidence="6 11" id="KW-0547">Nucleotide-binding</keyword>
<dbReference type="InterPro" id="IPR022164">
    <property type="entry name" value="Kinesin-like"/>
</dbReference>
<dbReference type="Gene3D" id="2.30.29.30">
    <property type="entry name" value="Pleckstrin-homology domain (PH domain)/Phosphotyrosine-binding domain (PTB)"/>
    <property type="match status" value="1"/>
</dbReference>
<dbReference type="GO" id="GO:0047496">
    <property type="term" value="P:vesicle transport along microtubule"/>
    <property type="evidence" value="ECO:0007669"/>
    <property type="project" value="UniProtKB-ARBA"/>
</dbReference>
<dbReference type="InterPro" id="IPR000253">
    <property type="entry name" value="FHA_dom"/>
</dbReference>
<evidence type="ECO:0000256" key="11">
    <source>
        <dbReference type="PROSITE-ProRule" id="PRU00283"/>
    </source>
</evidence>
<evidence type="ECO:0000259" key="14">
    <source>
        <dbReference type="PROSITE" id="PS50003"/>
    </source>
</evidence>
<evidence type="ECO:0000259" key="15">
    <source>
        <dbReference type="PROSITE" id="PS50067"/>
    </source>
</evidence>
<dbReference type="Gene3D" id="2.60.200.20">
    <property type="match status" value="1"/>
</dbReference>
<dbReference type="PROSITE" id="PS50067">
    <property type="entry name" value="KINESIN_MOTOR_2"/>
    <property type="match status" value="1"/>
</dbReference>
<evidence type="ECO:0000256" key="13">
    <source>
        <dbReference type="SAM" id="MobiDB-lite"/>
    </source>
</evidence>
<keyword evidence="10" id="KW-0206">Cytoskeleton</keyword>
<dbReference type="InterPro" id="IPR001752">
    <property type="entry name" value="Kinesin_motor_dom"/>
</dbReference>
<evidence type="ECO:0000256" key="9">
    <source>
        <dbReference type="ARBA" id="ARBA00023175"/>
    </source>
</evidence>
<dbReference type="Gene3D" id="6.10.250.2520">
    <property type="match status" value="1"/>
</dbReference>
<keyword evidence="7 11" id="KW-0067">ATP-binding</keyword>
<dbReference type="OrthoDB" id="3176171at2759"/>
<dbReference type="PANTHER" id="PTHR47117">
    <property type="entry name" value="STAR-RELATED LIPID TRANSFER PROTEIN 9"/>
    <property type="match status" value="1"/>
</dbReference>
<proteinExistence type="inferred from homology"/>
<dbReference type="SMART" id="SM00233">
    <property type="entry name" value="PH"/>
    <property type="match status" value="1"/>
</dbReference>
<feature type="compositionally biased region" description="Basic and acidic residues" evidence="13">
    <location>
        <begin position="660"/>
        <end position="670"/>
    </location>
</feature>
<dbReference type="Pfam" id="PF16183">
    <property type="entry name" value="Kinesin_assoc"/>
    <property type="match status" value="1"/>
</dbReference>
<dbReference type="InterPro" id="IPR011993">
    <property type="entry name" value="PH-like_dom_sf"/>
</dbReference>
<comment type="similarity">
    <text evidence="11">Belongs to the TRAFAC class myosin-kinesin ATPase superfamily. Kinesin family.</text>
</comment>
<feature type="region of interest" description="Disordered" evidence="13">
    <location>
        <begin position="599"/>
        <end position="623"/>
    </location>
</feature>
<dbReference type="SUPFAM" id="SSF50729">
    <property type="entry name" value="PH domain-like"/>
    <property type="match status" value="1"/>
</dbReference>
<feature type="domain" description="PH" evidence="14">
    <location>
        <begin position="1453"/>
        <end position="1551"/>
    </location>
</feature>
<dbReference type="PROSITE" id="PS50003">
    <property type="entry name" value="PH_DOMAIN"/>
    <property type="match status" value="1"/>
</dbReference>
<dbReference type="SUPFAM" id="SSF52540">
    <property type="entry name" value="P-loop containing nucleoside triphosphate hydrolases"/>
    <property type="match status" value="1"/>
</dbReference>
<keyword evidence="5" id="KW-0493">Microtubule</keyword>
<dbReference type="SUPFAM" id="SSF49879">
    <property type="entry name" value="SMAD/FHA domain"/>
    <property type="match status" value="1"/>
</dbReference>
<dbReference type="GO" id="GO:0005524">
    <property type="term" value="F:ATP binding"/>
    <property type="evidence" value="ECO:0007669"/>
    <property type="project" value="UniProtKB-UniRule"/>
</dbReference>
<dbReference type="FunFam" id="3.40.850.10:FF:000047">
    <property type="entry name" value="Kinesin family protein"/>
    <property type="match status" value="1"/>
</dbReference>
<feature type="region of interest" description="Disordered" evidence="13">
    <location>
        <begin position="660"/>
        <end position="684"/>
    </location>
</feature>
<evidence type="ECO:0000313" key="16">
    <source>
        <dbReference type="EMBL" id="ORX40997.1"/>
    </source>
</evidence>
<evidence type="ECO:0000256" key="3">
    <source>
        <dbReference type="ARBA" id="ARBA00022448"/>
    </source>
</evidence>
<dbReference type="InterPro" id="IPR027417">
    <property type="entry name" value="P-loop_NTPase"/>
</dbReference>
<name>A0A1Y1UTQ8_9TREE</name>
<dbReference type="GeneID" id="33556255"/>
<dbReference type="GO" id="GO:0005546">
    <property type="term" value="F:phosphatidylinositol-4,5-bisphosphate binding"/>
    <property type="evidence" value="ECO:0007669"/>
    <property type="project" value="UniProtKB-ARBA"/>
</dbReference>